<sequence length="949" mass="106705">MSRSWGDIFSRVHMTPSFQNFQRGQSNIKGPTLECRQAHLLETWQEQNAISQPRDPLRSSSQHLCVRDEILAQHDTELFEPAQVASHVCEGSAHDEQSRSESLACALCKLISELPAYKSDDKYGLYVINLLNEKERLIALDYPPEHFVMGLAVSEENRILVSRGRLGYLPPPMEGIRREELLVPVETGDGLSEDIQSPYHARILDPAKADFRSVKAWIQECSTLHPSCCASAANISGTIHVIDCLSRSILPLPADAEYLALSYVWGPQPIASSKSSDDSGLTKLTEVPANVPRTITDAMAATLALDYRYLWCDRYCIDQDDPVTKAIQLSLMDKIYEAAKITLVAASGVDDSFGLPGAGTHPLISRDLQPQAWIGSHRVVPVGPGIQATVKQSKWATRAWTFQEARLSTRCLIFSPRQLQYLCKTTSRYEALPRLPKMSSYDQDGEVNIGSVFGGWTGDQYGSKSMTILQTFQSLANELLKRDITYESDTLNAFRGILNRAEYFSFFGVPLITREGRELRKPSTNEPAGWSSDIKVSQNTQVATLLDSKSIISSSTLDPSKKRLHPNLFHAGTWKHFMYDEFPGPGEPIQPSPTLAFLHGLTWTRYEGDGKGSKEDSSTRRTGMPSWSWISLRRGPFKYRNDYAGAQEIQGDVQLNLHNGIQVWVQQKSDSPQLEWISIDDTWRQSTGKVLPEFGRHIKLETLTGDVGSCIVTMPSFGSNEYGFSITLRSLAAAEKSELRLDLDCALQDIPASGPGTYHNLGWKIALIFSSTYYNPEYEKAWQGTEPHRVYLVLQPLNGVWRRIGIMSTNDNFGVHDEVVVSVLKRETVGNAEVSFQEFNTDLDGMKVSRKDGIQKILNCARQTIVDGFDYCWVDTYCIDKTSSAELNEAINSMFWWYRDSQRCYILLSDVSTEQPDLDRQLKKSRWFTRGWTPQKLLAPPKEAFFDTD</sequence>
<reference evidence="2 3" key="1">
    <citation type="submission" date="2016-03" db="EMBL/GenBank/DDBJ databases">
        <authorList>
            <person name="Ploux O."/>
        </authorList>
    </citation>
    <scope>NUCLEOTIDE SEQUENCE [LARGE SCALE GENOMIC DNA]</scope>
    <source>
        <strain evidence="2 3">UAMH 11012</strain>
    </source>
</reference>
<gene>
    <name evidence="2" type="ORF">PAC_00061</name>
</gene>
<organism evidence="2 3">
    <name type="scientific">Phialocephala subalpina</name>
    <dbReference type="NCBI Taxonomy" id="576137"/>
    <lineage>
        <taxon>Eukaryota</taxon>
        <taxon>Fungi</taxon>
        <taxon>Dikarya</taxon>
        <taxon>Ascomycota</taxon>
        <taxon>Pezizomycotina</taxon>
        <taxon>Leotiomycetes</taxon>
        <taxon>Helotiales</taxon>
        <taxon>Mollisiaceae</taxon>
        <taxon>Phialocephala</taxon>
        <taxon>Phialocephala fortinii species complex</taxon>
    </lineage>
</organism>
<keyword evidence="3" id="KW-1185">Reference proteome</keyword>
<feature type="domain" description="Heterokaryon incompatibility" evidence="1">
    <location>
        <begin position="258"/>
        <end position="404"/>
    </location>
</feature>
<evidence type="ECO:0000313" key="2">
    <source>
        <dbReference type="EMBL" id="CZR50189.1"/>
    </source>
</evidence>
<dbReference type="Pfam" id="PF06985">
    <property type="entry name" value="HET"/>
    <property type="match status" value="2"/>
</dbReference>
<dbReference type="EMBL" id="FJOG01000001">
    <property type="protein sequence ID" value="CZR50189.1"/>
    <property type="molecule type" value="Genomic_DNA"/>
</dbReference>
<dbReference type="STRING" id="576137.A0A1L7WC00"/>
<accession>A0A1L7WC00</accession>
<evidence type="ECO:0000313" key="3">
    <source>
        <dbReference type="Proteomes" id="UP000184330"/>
    </source>
</evidence>
<dbReference type="OrthoDB" id="3536140at2759"/>
<proteinExistence type="predicted"/>
<feature type="domain" description="Heterokaryon incompatibility" evidence="1">
    <location>
        <begin position="841"/>
        <end position="915"/>
    </location>
</feature>
<dbReference type="AlphaFoldDB" id="A0A1L7WC00"/>
<dbReference type="PANTHER" id="PTHR33112:SF1">
    <property type="entry name" value="HETEROKARYON INCOMPATIBILITY DOMAIN-CONTAINING PROTEIN"/>
    <property type="match status" value="1"/>
</dbReference>
<dbReference type="Proteomes" id="UP000184330">
    <property type="component" value="Unassembled WGS sequence"/>
</dbReference>
<dbReference type="PANTHER" id="PTHR33112">
    <property type="entry name" value="DOMAIN PROTEIN, PUTATIVE-RELATED"/>
    <property type="match status" value="1"/>
</dbReference>
<name>A0A1L7WC00_9HELO</name>
<dbReference type="InterPro" id="IPR010730">
    <property type="entry name" value="HET"/>
</dbReference>
<evidence type="ECO:0000259" key="1">
    <source>
        <dbReference type="Pfam" id="PF06985"/>
    </source>
</evidence>
<protein>
    <recommendedName>
        <fullName evidence="1">Heterokaryon incompatibility domain-containing protein</fullName>
    </recommendedName>
</protein>